<feature type="compositionally biased region" description="Polar residues" evidence="6">
    <location>
        <begin position="143"/>
        <end position="156"/>
    </location>
</feature>
<dbReference type="Proteomes" id="UP000034410">
    <property type="component" value="Chromosome"/>
</dbReference>
<dbReference type="PATRIC" id="fig|1543721.4.peg.786"/>
<dbReference type="GO" id="GO:0042254">
    <property type="term" value="P:ribosome biogenesis"/>
    <property type="evidence" value="ECO:0007669"/>
    <property type="project" value="UniProtKB-KW"/>
</dbReference>
<dbReference type="PANTHER" id="PTHR38099">
    <property type="entry name" value="LARGE RIBOSOMAL RNA SUBUNIT ACCUMULATION PROTEIN YCED"/>
    <property type="match status" value="1"/>
</dbReference>
<name>A0A0F7JW56_9GAMM</name>
<dbReference type="OrthoDB" id="9786771at2"/>
<organism evidence="7 8">
    <name type="scientific">Sedimenticola thiotaurini</name>
    <dbReference type="NCBI Taxonomy" id="1543721"/>
    <lineage>
        <taxon>Bacteria</taxon>
        <taxon>Pseudomonadati</taxon>
        <taxon>Pseudomonadota</taxon>
        <taxon>Gammaproteobacteria</taxon>
        <taxon>Chromatiales</taxon>
        <taxon>Sedimenticolaceae</taxon>
        <taxon>Sedimenticola</taxon>
    </lineage>
</organism>
<evidence type="ECO:0000256" key="5">
    <source>
        <dbReference type="ARBA" id="ARBA00031841"/>
    </source>
</evidence>
<dbReference type="Pfam" id="PF02620">
    <property type="entry name" value="YceD"/>
    <property type="match status" value="1"/>
</dbReference>
<dbReference type="InterPro" id="IPR003772">
    <property type="entry name" value="YceD"/>
</dbReference>
<evidence type="ECO:0000313" key="7">
    <source>
        <dbReference type="EMBL" id="AKH19619.1"/>
    </source>
</evidence>
<evidence type="ECO:0000256" key="1">
    <source>
        <dbReference type="ARBA" id="ARBA00002868"/>
    </source>
</evidence>
<protein>
    <recommendedName>
        <fullName evidence="3">Large ribosomal RNA subunit accumulation protein YceD</fullName>
    </recommendedName>
    <alternativeName>
        <fullName evidence="5">23S rRNA accumulation protein YceD</fullName>
    </alternativeName>
</protein>
<dbReference type="RefSeq" id="WP_046858555.1">
    <property type="nucleotide sequence ID" value="NZ_CP011412.1"/>
</dbReference>
<feature type="region of interest" description="Disordered" evidence="6">
    <location>
        <begin position="133"/>
        <end position="168"/>
    </location>
</feature>
<reference evidence="7 8" key="1">
    <citation type="journal article" date="2015" name="Genome Announc.">
        <title>Complete Genome Sequence of Sedimenticola thiotaurini Strain SIP-G1, a Polyphosphate- and Polyhydroxyalkanoate-Accumulating Sulfur-Oxidizing Gammaproteobacterium Isolated from Salt Marsh Sediments.</title>
        <authorList>
            <person name="Flood B.E."/>
            <person name="Jones D.S."/>
            <person name="Bailey J.V."/>
        </authorList>
    </citation>
    <scope>NUCLEOTIDE SEQUENCE [LARGE SCALE GENOMIC DNA]</scope>
    <source>
        <strain evidence="7 8">SIP-G1</strain>
    </source>
</reference>
<dbReference type="KEGG" id="seds:AAY24_03755"/>
<sequence>MSSRLPEFIDPRRLASQGGGYSGTVKLADLPRLSEALLDTAGNAGFSLEFYRDNRNRARIKGEVRAELVLECQRCLEALVLPVDAVLDLAVIQVPEEADRLPESVDPVWVEEDTLRLLDLVEDELILAIPQVPRHEPDDCGTGSYTPAQEEMVSQGQEDDASDRPNPFAVLAGLKSDK</sequence>
<dbReference type="EMBL" id="CP011412">
    <property type="protein sequence ID" value="AKH19619.1"/>
    <property type="molecule type" value="Genomic_DNA"/>
</dbReference>
<dbReference type="InterPro" id="IPR039255">
    <property type="entry name" value="YceD_bac"/>
</dbReference>
<dbReference type="PANTHER" id="PTHR38099:SF1">
    <property type="entry name" value="LARGE RIBOSOMAL RNA SUBUNIT ACCUMULATION PROTEIN YCED"/>
    <property type="match status" value="1"/>
</dbReference>
<keyword evidence="8" id="KW-1185">Reference proteome</keyword>
<comment type="function">
    <text evidence="1">Plays a role in synthesis, processing and/or stability of 23S rRNA.</text>
</comment>
<dbReference type="GO" id="GO:0005829">
    <property type="term" value="C:cytosol"/>
    <property type="evidence" value="ECO:0007669"/>
    <property type="project" value="TreeGrafter"/>
</dbReference>
<proteinExistence type="inferred from homology"/>
<accession>A0A0F7JW56</accession>
<keyword evidence="4" id="KW-0690">Ribosome biogenesis</keyword>
<comment type="similarity">
    <text evidence="2">Belongs to the DUF177 domain family.</text>
</comment>
<dbReference type="AlphaFoldDB" id="A0A0F7JW56"/>
<evidence type="ECO:0000256" key="3">
    <source>
        <dbReference type="ARBA" id="ARBA00015716"/>
    </source>
</evidence>
<gene>
    <name evidence="7" type="ORF">AAY24_03755</name>
</gene>
<evidence type="ECO:0000256" key="6">
    <source>
        <dbReference type="SAM" id="MobiDB-lite"/>
    </source>
</evidence>
<evidence type="ECO:0000256" key="4">
    <source>
        <dbReference type="ARBA" id="ARBA00022517"/>
    </source>
</evidence>
<evidence type="ECO:0000256" key="2">
    <source>
        <dbReference type="ARBA" id="ARBA00010740"/>
    </source>
</evidence>
<evidence type="ECO:0000313" key="8">
    <source>
        <dbReference type="Proteomes" id="UP000034410"/>
    </source>
</evidence>